<comment type="caution">
    <text evidence="4">The sequence shown here is derived from an EMBL/GenBank/DDBJ whole genome shotgun (WGS) entry which is preliminary data.</text>
</comment>
<dbReference type="InterPro" id="IPR007349">
    <property type="entry name" value="DUF418"/>
</dbReference>
<reference evidence="4 5" key="1">
    <citation type="journal article" date="2016" name="Front. Microbiol.">
        <title>Microevolution Analysis of Bacillus coahuilensis Unveils Differences in Phosphorus Acquisition Strategies and Their Regulation.</title>
        <authorList>
            <person name="Gomez-Lunar Z."/>
            <person name="Hernandez-Gonzalez I."/>
            <person name="Rodriguez-Torres M.D."/>
            <person name="Souza V."/>
            <person name="Olmedo-Alvarez G."/>
        </authorList>
    </citation>
    <scope>NUCLEOTIDE SEQUENCE [LARGE SCALE GENOMIC DNA]</scope>
    <source>
        <strain evidence="5">p1.1.43</strain>
    </source>
</reference>
<dbReference type="InterPro" id="IPR012429">
    <property type="entry name" value="HGSNAT_cat"/>
</dbReference>
<evidence type="ECO:0000259" key="3">
    <source>
        <dbReference type="Pfam" id="PF07786"/>
    </source>
</evidence>
<proteinExistence type="predicted"/>
<name>A0A147KBB1_9BACI</name>
<feature type="transmembrane region" description="Helical" evidence="1">
    <location>
        <begin position="227"/>
        <end position="248"/>
    </location>
</feature>
<dbReference type="Proteomes" id="UP000074108">
    <property type="component" value="Unassembled WGS sequence"/>
</dbReference>
<feature type="transmembrane region" description="Helical" evidence="1">
    <location>
        <begin position="290"/>
        <end position="309"/>
    </location>
</feature>
<evidence type="ECO:0000256" key="1">
    <source>
        <dbReference type="SAM" id="Phobius"/>
    </source>
</evidence>
<protein>
    <recommendedName>
        <fullName evidence="6">DUF418 domain-containing protein</fullName>
    </recommendedName>
</protein>
<dbReference type="Pfam" id="PF04235">
    <property type="entry name" value="DUF418"/>
    <property type="match status" value="1"/>
</dbReference>
<keyword evidence="1" id="KW-0472">Membrane</keyword>
<evidence type="ECO:0000259" key="2">
    <source>
        <dbReference type="Pfam" id="PF04235"/>
    </source>
</evidence>
<evidence type="ECO:0000313" key="4">
    <source>
        <dbReference type="EMBL" id="KUP08311.1"/>
    </source>
</evidence>
<accession>A0A147KBB1</accession>
<organism evidence="4 5">
    <name type="scientific">Bacillus coahuilensis p1.1.43</name>
    <dbReference type="NCBI Taxonomy" id="1150625"/>
    <lineage>
        <taxon>Bacteria</taxon>
        <taxon>Bacillati</taxon>
        <taxon>Bacillota</taxon>
        <taxon>Bacilli</taxon>
        <taxon>Bacillales</taxon>
        <taxon>Bacillaceae</taxon>
        <taxon>Bacillus</taxon>
    </lineage>
</organism>
<gene>
    <name evidence="4" type="ORF">Q75_02965</name>
</gene>
<feature type="transmembrane region" description="Helical" evidence="1">
    <location>
        <begin position="49"/>
        <end position="66"/>
    </location>
</feature>
<evidence type="ECO:0000313" key="5">
    <source>
        <dbReference type="Proteomes" id="UP000074108"/>
    </source>
</evidence>
<keyword evidence="1" id="KW-0812">Transmembrane</keyword>
<feature type="transmembrane region" description="Helical" evidence="1">
    <location>
        <begin position="12"/>
        <end position="29"/>
    </location>
</feature>
<dbReference type="PANTHER" id="PTHR30590:SF3">
    <property type="entry name" value="HYPOTHETICAL MEMBRANE SPANNING PROTEIN"/>
    <property type="match status" value="1"/>
</dbReference>
<feature type="transmembrane region" description="Helical" evidence="1">
    <location>
        <begin position="113"/>
        <end position="141"/>
    </location>
</feature>
<dbReference type="RefSeq" id="WP_059350315.1">
    <property type="nucleotide sequence ID" value="NZ_LDYG01000014.1"/>
</dbReference>
<sequence length="331" mass="38136">MGETKRIIGFDVARAFAIFGMVIVNYKIAMNAEGNGPYWLESFMSVFEGRAAAIFVIVAGVGVSLMTKGSRETNDMQIVREDRKSLWKRSVFLLVLGFLLILLGWTADILHYYAFYLFLGSFFITSSTRVLIISAIFLLVLSQTSLLVLDYTKGWDSSFTEYETFWTFAGFVRNLLFNGYHPIFPYVQVLEQLYLSFYPPFSYYLPRMKGLEIAEYLFLTKPMPPNFFYMISSSCTGVFIITLCIIISEKFKETKAVQSFIYTGQLALTIYVFHFLLLVIFDGFGLLDHASLFFVVTSSCWFFIGAIVFSRQWRKRYKRGPIELLMRRVSG</sequence>
<feature type="transmembrane region" description="Helical" evidence="1">
    <location>
        <begin position="86"/>
        <end position="107"/>
    </location>
</feature>
<dbReference type="PANTHER" id="PTHR30590">
    <property type="entry name" value="INNER MEMBRANE PROTEIN"/>
    <property type="match status" value="1"/>
</dbReference>
<dbReference type="AlphaFoldDB" id="A0A147KBB1"/>
<dbReference type="OrthoDB" id="9807744at2"/>
<dbReference type="STRING" id="1150625.Q75_02965"/>
<dbReference type="InterPro" id="IPR052529">
    <property type="entry name" value="Bact_Transport_Assoc"/>
</dbReference>
<feature type="domain" description="DUF418" evidence="2">
    <location>
        <begin position="227"/>
        <end position="329"/>
    </location>
</feature>
<dbReference type="Pfam" id="PF07786">
    <property type="entry name" value="HGSNAT_cat"/>
    <property type="match status" value="1"/>
</dbReference>
<feature type="domain" description="Heparan-alpha-glucosaminide N-acetyltransferase catalytic" evidence="3">
    <location>
        <begin position="6"/>
        <end position="189"/>
    </location>
</feature>
<dbReference type="PATRIC" id="fig|1150625.3.peg.615"/>
<dbReference type="EMBL" id="LDYG01000014">
    <property type="protein sequence ID" value="KUP08311.1"/>
    <property type="molecule type" value="Genomic_DNA"/>
</dbReference>
<feature type="transmembrane region" description="Helical" evidence="1">
    <location>
        <begin position="260"/>
        <end position="284"/>
    </location>
</feature>
<keyword evidence="1" id="KW-1133">Transmembrane helix</keyword>
<keyword evidence="5" id="KW-1185">Reference proteome</keyword>
<evidence type="ECO:0008006" key="6">
    <source>
        <dbReference type="Google" id="ProtNLM"/>
    </source>
</evidence>